<reference evidence="2 3" key="1">
    <citation type="journal article" date="2015" name="Genome Announc.">
        <title>Expanding the biotechnology potential of lactobacilli through comparative genomics of 213 strains and associated genera.</title>
        <authorList>
            <person name="Sun Z."/>
            <person name="Harris H.M."/>
            <person name="McCann A."/>
            <person name="Guo C."/>
            <person name="Argimon S."/>
            <person name="Zhang W."/>
            <person name="Yang X."/>
            <person name="Jeffery I.B."/>
            <person name="Cooney J.C."/>
            <person name="Kagawa T.F."/>
            <person name="Liu W."/>
            <person name="Song Y."/>
            <person name="Salvetti E."/>
            <person name="Wrobel A."/>
            <person name="Rasinkangas P."/>
            <person name="Parkhill J."/>
            <person name="Rea M.C."/>
            <person name="O'Sullivan O."/>
            <person name="Ritari J."/>
            <person name="Douillard F.P."/>
            <person name="Paul Ross R."/>
            <person name="Yang R."/>
            <person name="Briner A.E."/>
            <person name="Felis G.E."/>
            <person name="de Vos W.M."/>
            <person name="Barrangou R."/>
            <person name="Klaenhammer T.R."/>
            <person name="Caufield P.W."/>
            <person name="Cui Y."/>
            <person name="Zhang H."/>
            <person name="O'Toole P.W."/>
        </authorList>
    </citation>
    <scope>NUCLEOTIDE SEQUENCE [LARGE SCALE GENOMIC DNA]</scope>
    <source>
        <strain evidence="2 3">DSM 21051</strain>
    </source>
</reference>
<dbReference type="Proteomes" id="UP000051015">
    <property type="component" value="Unassembled WGS sequence"/>
</dbReference>
<keyword evidence="1" id="KW-0812">Transmembrane</keyword>
<dbReference type="InterPro" id="IPR020215">
    <property type="entry name" value="EbsA-like"/>
</dbReference>
<keyword evidence="1" id="KW-1133">Transmembrane helix</keyword>
<keyword evidence="3" id="KW-1185">Reference proteome</keyword>
<feature type="transmembrane region" description="Helical" evidence="1">
    <location>
        <begin position="38"/>
        <end position="59"/>
    </location>
</feature>
<dbReference type="AlphaFoldDB" id="A0A0R2D698"/>
<feature type="transmembrane region" description="Helical" evidence="1">
    <location>
        <begin position="12"/>
        <end position="32"/>
    </location>
</feature>
<comment type="caution">
    <text evidence="2">The sequence shown here is derived from an EMBL/GenBank/DDBJ whole genome shotgun (WGS) entry which is preliminary data.</text>
</comment>
<name>A0A0R2D698_9LACO</name>
<dbReference type="Pfam" id="PF17255">
    <property type="entry name" value="EbsA"/>
    <property type="match status" value="1"/>
</dbReference>
<dbReference type="PATRIC" id="fig|1423725.3.peg.1575"/>
<evidence type="ECO:0000313" key="2">
    <source>
        <dbReference type="EMBL" id="KRM97492.1"/>
    </source>
</evidence>
<dbReference type="RefSeq" id="WP_057874999.1">
    <property type="nucleotide sequence ID" value="NZ_AYZD01000001.1"/>
</dbReference>
<accession>A0A0R2D698</accession>
<evidence type="ECO:0008006" key="4">
    <source>
        <dbReference type="Google" id="ProtNLM"/>
    </source>
</evidence>
<gene>
    <name evidence="2" type="ORF">FC19_GL001533</name>
</gene>
<evidence type="ECO:0000313" key="3">
    <source>
        <dbReference type="Proteomes" id="UP000051015"/>
    </source>
</evidence>
<organism evidence="2 3">
    <name type="scientific">Liquorilactobacillus aquaticus DSM 21051</name>
    <dbReference type="NCBI Taxonomy" id="1423725"/>
    <lineage>
        <taxon>Bacteria</taxon>
        <taxon>Bacillati</taxon>
        <taxon>Bacillota</taxon>
        <taxon>Bacilli</taxon>
        <taxon>Lactobacillales</taxon>
        <taxon>Lactobacillaceae</taxon>
        <taxon>Liquorilactobacillus</taxon>
    </lineage>
</organism>
<dbReference type="EMBL" id="AYZD01000001">
    <property type="protein sequence ID" value="KRM97492.1"/>
    <property type="molecule type" value="Genomic_DNA"/>
</dbReference>
<sequence>MKEKFFYQPDFPTSVICWSHTFIILLFGFILWLEITVFQIWTLIALTLFLITAGLQCLLRRVELSQDGLLFHTVIPQNAKRLKFNDIKSVSIKKSKLTIQTKYQKYSFFLRSKSAKKLYDSIMKLI</sequence>
<proteinExistence type="predicted"/>
<dbReference type="STRING" id="1423725.FC19_GL001533"/>
<keyword evidence="1" id="KW-0472">Membrane</keyword>
<evidence type="ECO:0000256" key="1">
    <source>
        <dbReference type="SAM" id="Phobius"/>
    </source>
</evidence>
<protein>
    <recommendedName>
        <fullName evidence="4">Pore-forming protein</fullName>
    </recommendedName>
</protein>